<evidence type="ECO:0000256" key="1">
    <source>
        <dbReference type="ARBA" id="ARBA00001412"/>
    </source>
</evidence>
<feature type="chain" id="PRO_5022148888" description="beta-galactosidase" evidence="9">
    <location>
        <begin position="34"/>
        <end position="957"/>
    </location>
</feature>
<dbReference type="Gene3D" id="2.102.20.10">
    <property type="entry name" value="Beta-galactosidase, domain 2"/>
    <property type="match status" value="1"/>
</dbReference>
<dbReference type="Gene3D" id="2.60.120.260">
    <property type="entry name" value="Galactose-binding domain-like"/>
    <property type="match status" value="2"/>
</dbReference>
<dbReference type="Pfam" id="PF13363">
    <property type="entry name" value="BetaGal_dom3"/>
    <property type="match status" value="1"/>
</dbReference>
<dbReference type="InterPro" id="IPR036833">
    <property type="entry name" value="BetaGal_dom3_sf"/>
</dbReference>
<dbReference type="InterPro" id="IPR018954">
    <property type="entry name" value="Betagal_dom2"/>
</dbReference>
<dbReference type="EC" id="3.2.1.23" evidence="3"/>
<protein>
    <recommendedName>
        <fullName evidence="3">beta-galactosidase</fullName>
        <ecNumber evidence="3">3.2.1.23</ecNumber>
    </recommendedName>
</protein>
<dbReference type="InterPro" id="IPR008979">
    <property type="entry name" value="Galactose-bd-like_sf"/>
</dbReference>
<keyword evidence="4 9" id="KW-0732">Signal</keyword>
<keyword evidence="12" id="KW-1185">Reference proteome</keyword>
<evidence type="ECO:0000256" key="3">
    <source>
        <dbReference type="ARBA" id="ARBA00012756"/>
    </source>
</evidence>
<proteinExistence type="inferred from homology"/>
<sequence length="957" mass="103760">MKRRLKAERRGWFNRVAALALVGAWAAGPQATAAPAPSHEVTFDSHSFLIDGKRVYLWSGEFHPFRLPSPALWSDVLQKMKAAGFNTVSIYFSWGYHSPREGVYDFTGIRDIDRMLDAARDAGMYVIARPSPYINAEVDSGGLPLWLTTKKLNNRSADPEYLRYADEWLTQVDRIIARHQLVDGGGTVIGYQVENEYYLNGDDSRTYMEHLKQKARADGIQVPLLGNHDGAYVEGKGAMEVSGWDFYPQGFDCSNPSVWKPAPDMARSRKEGEPLFTAEFQGGAFDPWGGPGYGKCAELINDSFANVFYKSNIAAGATGQNFYMLYGGTSWGWQAIPQNYTSYDYGAAITEARQFEGKYYEDKRIGYFVTTTAPLMRTDPMPSAWLDDRGLIDIARVNPETGTQFHLIRHADSTSTAQSSARFSVTVDGQAITLPQKAGTALAINGRQAKMIVVGYPFGAQHLRYSTSEVMTAATIGGRDFVVLYGDRGTAGETSFRVPANAQVRVVRGAVHSDLKDGHLSLDYTHDGLAEVVVTGGERPLVVLLADRQATERIWRTETAAGPVLMAGAHLLRSATVTGKTLALAGDSDTDKDAVVFGPGVTAVTWNGASVPVTPSGAEDGALAVTLPTPAPVTLPALKDWQARDGAPEIAPGFDDHAWRVADLTTSNSITNPLSHPVLLADDYGFHTGNTWYRGHFSGAGADVPRGVRLRVLSGATGGAFSAWLNGHFLGSVQRGDDGTFPFPQGWIEKGDNVVSVLTVNMGHEEDYQSRNENRTGRGIAYASALGAPDHAISWRIQGHAGGEAAMDPVRGPYNEGGLFGEREGWHLKPGALPQGKPVTLPVGEQAPPGVTWYRTHVALSLPKDQDTSLGVEFRDPPGRHYRALLFVNGWQMGQYVSDIGPQHSFPIPNGVLLPQGDNTIDIAVWKTEEGPGGLGEVSLVNYGSYKSSMGAPSSRR</sequence>
<dbReference type="AlphaFoldDB" id="A0A560HH61"/>
<feature type="domain" description="Beta-galactosidase" evidence="10">
    <location>
        <begin position="374"/>
        <end position="554"/>
    </location>
</feature>
<dbReference type="EMBL" id="VITR01000001">
    <property type="protein sequence ID" value="TWB45776.1"/>
    <property type="molecule type" value="Genomic_DNA"/>
</dbReference>
<dbReference type="Proteomes" id="UP000315751">
    <property type="component" value="Unassembled WGS sequence"/>
</dbReference>
<feature type="signal peptide" evidence="9">
    <location>
        <begin position="1"/>
        <end position="33"/>
    </location>
</feature>
<organism evidence="11 12">
    <name type="scientific">Nitrospirillum amazonense</name>
    <dbReference type="NCBI Taxonomy" id="28077"/>
    <lineage>
        <taxon>Bacteria</taxon>
        <taxon>Pseudomonadati</taxon>
        <taxon>Pseudomonadota</taxon>
        <taxon>Alphaproteobacteria</taxon>
        <taxon>Rhodospirillales</taxon>
        <taxon>Azospirillaceae</taxon>
        <taxon>Nitrospirillum</taxon>
    </lineage>
</organism>
<comment type="catalytic activity">
    <reaction evidence="1">
        <text>Hydrolysis of terminal non-reducing beta-D-galactose residues in beta-D-galactosides.</text>
        <dbReference type="EC" id="3.2.1.23"/>
    </reaction>
</comment>
<dbReference type="InterPro" id="IPR017853">
    <property type="entry name" value="GH"/>
</dbReference>
<dbReference type="Pfam" id="PF10435">
    <property type="entry name" value="BetaGal_dom2"/>
    <property type="match status" value="1"/>
</dbReference>
<evidence type="ECO:0000256" key="5">
    <source>
        <dbReference type="ARBA" id="ARBA00022801"/>
    </source>
</evidence>
<reference evidence="11 12" key="1">
    <citation type="submission" date="2019-06" db="EMBL/GenBank/DDBJ databases">
        <title>Genomic Encyclopedia of Type Strains, Phase IV (KMG-V): Genome sequencing to study the core and pangenomes of soil and plant-associated prokaryotes.</title>
        <authorList>
            <person name="Whitman W."/>
        </authorList>
    </citation>
    <scope>NUCLEOTIDE SEQUENCE [LARGE SCALE GENOMIC DNA]</scope>
    <source>
        <strain evidence="11 12">BR 11622</strain>
    </source>
</reference>
<dbReference type="InterPro" id="IPR037110">
    <property type="entry name" value="Betagal_dom2_sf"/>
</dbReference>
<comment type="caution">
    <text evidence="11">The sequence shown here is derived from an EMBL/GenBank/DDBJ whole genome shotgun (WGS) entry which is preliminary data.</text>
</comment>
<evidence type="ECO:0000259" key="10">
    <source>
        <dbReference type="SMART" id="SM01029"/>
    </source>
</evidence>
<evidence type="ECO:0000313" key="11">
    <source>
        <dbReference type="EMBL" id="TWB45776.1"/>
    </source>
</evidence>
<evidence type="ECO:0000256" key="9">
    <source>
        <dbReference type="SAM" id="SignalP"/>
    </source>
</evidence>
<evidence type="ECO:0000256" key="2">
    <source>
        <dbReference type="ARBA" id="ARBA00009809"/>
    </source>
</evidence>
<dbReference type="Pfam" id="PF01301">
    <property type="entry name" value="Glyco_hydro_35"/>
    <property type="match status" value="1"/>
</dbReference>
<dbReference type="InterPro" id="IPR001944">
    <property type="entry name" value="Glycoside_Hdrlase_35"/>
</dbReference>
<dbReference type="SUPFAM" id="SSF49785">
    <property type="entry name" value="Galactose-binding domain-like"/>
    <property type="match status" value="2"/>
</dbReference>
<evidence type="ECO:0000256" key="8">
    <source>
        <dbReference type="RuleBase" id="RU003679"/>
    </source>
</evidence>
<dbReference type="RefSeq" id="WP_145728971.1">
    <property type="nucleotide sequence ID" value="NZ_VITR01000001.1"/>
</dbReference>
<comment type="similarity">
    <text evidence="2 8">Belongs to the glycosyl hydrolase 35 family.</text>
</comment>
<evidence type="ECO:0000256" key="4">
    <source>
        <dbReference type="ARBA" id="ARBA00022729"/>
    </source>
</evidence>
<dbReference type="GO" id="GO:0005975">
    <property type="term" value="P:carbohydrate metabolic process"/>
    <property type="evidence" value="ECO:0007669"/>
    <property type="project" value="InterPro"/>
</dbReference>
<dbReference type="Gene3D" id="3.20.20.80">
    <property type="entry name" value="Glycosidases"/>
    <property type="match status" value="1"/>
</dbReference>
<evidence type="ECO:0000256" key="6">
    <source>
        <dbReference type="ARBA" id="ARBA00023180"/>
    </source>
</evidence>
<dbReference type="SMART" id="SM01029">
    <property type="entry name" value="BetaGal_dom2"/>
    <property type="match status" value="1"/>
</dbReference>
<dbReference type="InterPro" id="IPR031330">
    <property type="entry name" value="Gly_Hdrlase_35_cat"/>
</dbReference>
<dbReference type="OrthoDB" id="9813184at2"/>
<keyword evidence="7" id="KW-0326">Glycosidase</keyword>
<name>A0A560HH61_9PROT</name>
<accession>A0A560HH61</accession>
<dbReference type="PROSITE" id="PS51318">
    <property type="entry name" value="TAT"/>
    <property type="match status" value="1"/>
</dbReference>
<evidence type="ECO:0000313" key="12">
    <source>
        <dbReference type="Proteomes" id="UP000315751"/>
    </source>
</evidence>
<keyword evidence="5" id="KW-0378">Hydrolase</keyword>
<evidence type="ECO:0000256" key="7">
    <source>
        <dbReference type="ARBA" id="ARBA00023295"/>
    </source>
</evidence>
<dbReference type="SUPFAM" id="SSF51011">
    <property type="entry name" value="Glycosyl hydrolase domain"/>
    <property type="match status" value="1"/>
</dbReference>
<dbReference type="SUPFAM" id="SSF117100">
    <property type="entry name" value="Beta-galactosidase LacA, domain 3"/>
    <property type="match status" value="1"/>
</dbReference>
<dbReference type="InterPro" id="IPR006311">
    <property type="entry name" value="TAT_signal"/>
</dbReference>
<keyword evidence="6" id="KW-0325">Glycoprotein</keyword>
<dbReference type="PRINTS" id="PR00742">
    <property type="entry name" value="GLHYDRLASE35"/>
</dbReference>
<dbReference type="GO" id="GO:0004565">
    <property type="term" value="F:beta-galactosidase activity"/>
    <property type="evidence" value="ECO:0007669"/>
    <property type="project" value="UniProtKB-EC"/>
</dbReference>
<dbReference type="InterPro" id="IPR025300">
    <property type="entry name" value="BetaGal_jelly_roll_dom"/>
</dbReference>
<dbReference type="SUPFAM" id="SSF51445">
    <property type="entry name" value="(Trans)glycosidases"/>
    <property type="match status" value="1"/>
</dbReference>
<dbReference type="Pfam" id="PF13364">
    <property type="entry name" value="BetaGal_ABD2"/>
    <property type="match status" value="2"/>
</dbReference>
<gene>
    <name evidence="11" type="ORF">FBZ90_101109</name>
</gene>
<dbReference type="PANTHER" id="PTHR23421">
    <property type="entry name" value="BETA-GALACTOSIDASE RELATED"/>
    <property type="match status" value="1"/>
</dbReference>
<dbReference type="InterPro" id="IPR025972">
    <property type="entry name" value="BetaGal_dom3"/>
</dbReference>